<evidence type="ECO:0000256" key="3">
    <source>
        <dbReference type="ARBA" id="ARBA00022729"/>
    </source>
</evidence>
<dbReference type="Proteomes" id="UP000749559">
    <property type="component" value="Unassembled WGS sequence"/>
</dbReference>
<dbReference type="SUPFAM" id="SSF53300">
    <property type="entry name" value="vWA-like"/>
    <property type="match status" value="2"/>
</dbReference>
<dbReference type="OrthoDB" id="10256829at2759"/>
<protein>
    <recommendedName>
        <fullName evidence="7">VWFA domain-containing protein</fullName>
    </recommendedName>
</protein>
<dbReference type="FunFam" id="3.40.50.410:FF:000004">
    <property type="entry name" value="collagen alpha-6(VI) chain"/>
    <property type="match status" value="1"/>
</dbReference>
<feature type="signal peptide" evidence="6">
    <location>
        <begin position="1"/>
        <end position="20"/>
    </location>
</feature>
<dbReference type="AlphaFoldDB" id="A0A8S4PF78"/>
<keyword evidence="5" id="KW-0325">Glycoprotein</keyword>
<reference evidence="8" key="1">
    <citation type="submission" date="2022-03" db="EMBL/GenBank/DDBJ databases">
        <authorList>
            <person name="Martin C."/>
        </authorList>
    </citation>
    <scope>NUCLEOTIDE SEQUENCE</scope>
</reference>
<proteinExistence type="predicted"/>
<dbReference type="GO" id="GO:0005576">
    <property type="term" value="C:extracellular region"/>
    <property type="evidence" value="ECO:0007669"/>
    <property type="project" value="UniProtKB-SubCell"/>
</dbReference>
<feature type="chain" id="PRO_5035734513" description="VWFA domain-containing protein" evidence="6">
    <location>
        <begin position="21"/>
        <end position="419"/>
    </location>
</feature>
<evidence type="ECO:0000256" key="6">
    <source>
        <dbReference type="SAM" id="SignalP"/>
    </source>
</evidence>
<sequence length="419" mass="46790">MIATHYIVFFIGLAIHHAACLPFITRTEDKLVEKQCGNPADIVFILDSSSSIWEYDFYTQLSFVQDVVKGFHVSQEQTRIGVMTFSSKPHRVFHLNDVESEEEVSEAIERISQRIGGTYTAEALQFARTDMFSPNNGARPDTAQIAIVITDGQSYDQEYTVREAKKLQDAGVHVFAIGVGKNVDKQELEAIGSDPDDKFVFTVNSYDALQTIRNLLAMKACTVETPDPECGSQGPTDVIFAFGGKDAEDDEKRNRGIDFIKTLVDDMKIGEDAIKVGLVPKECQGIEGFDLNTFNDKKAIEEMVQESKSESSSTSTTLRFMREVSFKPNGGARKHAKKVGVIIIDGETDEKEIRKSIFEAKKMKDEHDAEIFAIGVGPNIDRKMLKLITEDDENVFMAGSYAEAEERKQEFLDQLCADL</sequence>
<dbReference type="InterPro" id="IPR036465">
    <property type="entry name" value="vWFA_dom_sf"/>
</dbReference>
<dbReference type="InterPro" id="IPR002035">
    <property type="entry name" value="VWF_A"/>
</dbReference>
<evidence type="ECO:0000256" key="2">
    <source>
        <dbReference type="ARBA" id="ARBA00022525"/>
    </source>
</evidence>
<dbReference type="SMART" id="SM00327">
    <property type="entry name" value="VWA"/>
    <property type="match status" value="2"/>
</dbReference>
<dbReference type="Pfam" id="PF00092">
    <property type="entry name" value="VWA"/>
    <property type="match status" value="2"/>
</dbReference>
<evidence type="ECO:0000313" key="8">
    <source>
        <dbReference type="EMBL" id="CAH1791713.1"/>
    </source>
</evidence>
<keyword evidence="3 6" id="KW-0732">Signal</keyword>
<evidence type="ECO:0000259" key="7">
    <source>
        <dbReference type="PROSITE" id="PS50234"/>
    </source>
</evidence>
<name>A0A8S4PF78_OWEFU</name>
<keyword evidence="4" id="KW-0677">Repeat</keyword>
<evidence type="ECO:0000313" key="9">
    <source>
        <dbReference type="Proteomes" id="UP000749559"/>
    </source>
</evidence>
<feature type="domain" description="VWFA" evidence="7">
    <location>
        <begin position="41"/>
        <end position="216"/>
    </location>
</feature>
<evidence type="ECO:0000256" key="5">
    <source>
        <dbReference type="ARBA" id="ARBA00023180"/>
    </source>
</evidence>
<keyword evidence="2" id="KW-0964">Secreted</keyword>
<dbReference type="PANTHER" id="PTHR24020:SF84">
    <property type="entry name" value="VWFA DOMAIN-CONTAINING PROTEIN"/>
    <property type="match status" value="1"/>
</dbReference>
<dbReference type="PRINTS" id="PR00453">
    <property type="entry name" value="VWFADOMAIN"/>
</dbReference>
<keyword evidence="9" id="KW-1185">Reference proteome</keyword>
<evidence type="ECO:0000256" key="4">
    <source>
        <dbReference type="ARBA" id="ARBA00022737"/>
    </source>
</evidence>
<dbReference type="PROSITE" id="PS50234">
    <property type="entry name" value="VWFA"/>
    <property type="match status" value="2"/>
</dbReference>
<organism evidence="8 9">
    <name type="scientific">Owenia fusiformis</name>
    <name type="common">Polychaete worm</name>
    <dbReference type="NCBI Taxonomy" id="6347"/>
    <lineage>
        <taxon>Eukaryota</taxon>
        <taxon>Metazoa</taxon>
        <taxon>Spiralia</taxon>
        <taxon>Lophotrochozoa</taxon>
        <taxon>Annelida</taxon>
        <taxon>Polychaeta</taxon>
        <taxon>Sedentaria</taxon>
        <taxon>Canalipalpata</taxon>
        <taxon>Sabellida</taxon>
        <taxon>Oweniida</taxon>
        <taxon>Oweniidae</taxon>
        <taxon>Owenia</taxon>
    </lineage>
</organism>
<comment type="subcellular location">
    <subcellularLocation>
        <location evidence="1">Secreted</location>
    </subcellularLocation>
</comment>
<dbReference type="EMBL" id="CAIIXF020000008">
    <property type="protein sequence ID" value="CAH1791713.1"/>
    <property type="molecule type" value="Genomic_DNA"/>
</dbReference>
<dbReference type="Gene3D" id="3.40.50.410">
    <property type="entry name" value="von Willebrand factor, type A domain"/>
    <property type="match status" value="2"/>
</dbReference>
<comment type="caution">
    <text evidence="8">The sequence shown here is derived from an EMBL/GenBank/DDBJ whole genome shotgun (WGS) entry which is preliminary data.</text>
</comment>
<dbReference type="PANTHER" id="PTHR24020">
    <property type="entry name" value="COLLAGEN ALPHA"/>
    <property type="match status" value="1"/>
</dbReference>
<feature type="domain" description="VWFA" evidence="7">
    <location>
        <begin position="237"/>
        <end position="415"/>
    </location>
</feature>
<dbReference type="InterPro" id="IPR050525">
    <property type="entry name" value="ECM_Assembly_Org"/>
</dbReference>
<evidence type="ECO:0000256" key="1">
    <source>
        <dbReference type="ARBA" id="ARBA00004613"/>
    </source>
</evidence>
<accession>A0A8S4PF78</accession>
<gene>
    <name evidence="8" type="ORF">OFUS_LOCUS16767</name>
</gene>